<feature type="domain" description="Glucose/Sorbosone dehydrogenase" evidence="1">
    <location>
        <begin position="43"/>
        <end position="368"/>
    </location>
</feature>
<dbReference type="Pfam" id="PF07995">
    <property type="entry name" value="GSDH"/>
    <property type="match status" value="1"/>
</dbReference>
<organism evidence="2">
    <name type="scientific">hydrothermal vent metagenome</name>
    <dbReference type="NCBI Taxonomy" id="652676"/>
    <lineage>
        <taxon>unclassified sequences</taxon>
        <taxon>metagenomes</taxon>
        <taxon>ecological metagenomes</taxon>
    </lineage>
</organism>
<proteinExistence type="predicted"/>
<evidence type="ECO:0000313" key="2">
    <source>
        <dbReference type="EMBL" id="CUS56852.1"/>
    </source>
</evidence>
<gene>
    <name evidence="2" type="ORF">MGWOODY_Hyp1314</name>
</gene>
<dbReference type="InterPro" id="IPR011041">
    <property type="entry name" value="Quinoprot_gluc/sorb_DH_b-prop"/>
</dbReference>
<dbReference type="Gene3D" id="2.120.10.30">
    <property type="entry name" value="TolB, C-terminal domain"/>
    <property type="match status" value="1"/>
</dbReference>
<dbReference type="SUPFAM" id="SSF50952">
    <property type="entry name" value="Soluble quinoprotein glucose dehydrogenase"/>
    <property type="match status" value="1"/>
</dbReference>
<protein>
    <submittedName>
        <fullName evidence="2">PQQ-dependent oxidoreductase, gdhB family</fullName>
    </submittedName>
</protein>
<dbReference type="AlphaFoldDB" id="A0A170PTT0"/>
<sequence>MRPIIPLLPLALIVAACGGPAETTPVATSDFDVKLTPVVTEAEWPWGLAFLPNGDLLFTEKEGGLKFVAGGEGTPSSVTGLPEAFIEGQAGYLGLVLDPDFETNRMVYISYSKGDGAANAAAVIKGRLSDDASALENVEEIFWADARDTAYHYGSRLQFANDGTLFVSLGEGFSFMKDAQDPTNTHGTIVRINTDGSIPADNPFADGEAGAPPVWSYGHRNVQGLYYDTATDTLYETEHGPKGGDELNISTPGANYGWPKITYGVNYDGTIITNETEAEGMVQPLTYWVPSIAPSGLTMLTSDVYPGWKGDLFTGGMNGPAGLELTRIDMENGEVVGKQSLFDEEYAIRDVVQGPDGHLYVATKDFDGIFRVDIAEAEAE</sequence>
<reference evidence="2" key="1">
    <citation type="submission" date="2015-10" db="EMBL/GenBank/DDBJ databases">
        <authorList>
            <person name="Gilbert D.G."/>
        </authorList>
    </citation>
    <scope>NUCLEOTIDE SEQUENCE</scope>
</reference>
<dbReference type="InterPro" id="IPR011042">
    <property type="entry name" value="6-blade_b-propeller_TolB-like"/>
</dbReference>
<dbReference type="InterPro" id="IPR012938">
    <property type="entry name" value="Glc/Sorbosone_DH"/>
</dbReference>
<dbReference type="PANTHER" id="PTHR19328:SF75">
    <property type="entry name" value="ALDOSE SUGAR DEHYDROGENASE YLII"/>
    <property type="match status" value="1"/>
</dbReference>
<dbReference type="PROSITE" id="PS51257">
    <property type="entry name" value="PROKAR_LIPOPROTEIN"/>
    <property type="match status" value="1"/>
</dbReference>
<evidence type="ECO:0000259" key="1">
    <source>
        <dbReference type="Pfam" id="PF07995"/>
    </source>
</evidence>
<dbReference type="PANTHER" id="PTHR19328">
    <property type="entry name" value="HEDGEHOG-INTERACTING PROTEIN"/>
    <property type="match status" value="1"/>
</dbReference>
<name>A0A170PTT0_9ZZZZ</name>
<dbReference type="EMBL" id="CZQD01000034">
    <property type="protein sequence ID" value="CUS56852.1"/>
    <property type="molecule type" value="Genomic_DNA"/>
</dbReference>
<accession>A0A170PTT0</accession>